<dbReference type="EMBL" id="CP063408">
    <property type="protein sequence ID" value="QSZ33611.1"/>
    <property type="molecule type" value="Genomic_DNA"/>
</dbReference>
<dbReference type="AlphaFoldDB" id="A0A8A3PEY9"/>
<sequence length="355" mass="39674">MAPTIIADPDGDILLLLDPEKRDGPGSPSYKKHILCSSKHLTLASPIFKAMLGKTFSEGTTLLTIGHVKIPLPDDDSTVMISLVLLIHGRHHHPEISRRINLNFLKTAAVIVDKYQMHEAAHYFTESWAERYLDRHPICYHHFRDFPLLFCVAWVFGLEAPFKEITRFIQYNCVGSIVDLMQMAGDDLPIPKGVIEKLETARRSAIEDTIQVLADLIIKYQNHRGAAMCRVDGTQLANFEQLHVHRDRCDATVLGSLTRGAMQEGLYPPAAAGALRNGSVYLAMQRVLGVSFTTGCESLRDLMPNPPGVPQRGYSCHGIREQMATSMMEVEGRLSGLDLKEEKARFKAPPMPSYR</sequence>
<evidence type="ECO:0000313" key="2">
    <source>
        <dbReference type="Proteomes" id="UP000672032"/>
    </source>
</evidence>
<dbReference type="OrthoDB" id="4849160at2759"/>
<evidence type="ECO:0000313" key="1">
    <source>
        <dbReference type="EMBL" id="QSZ33611.1"/>
    </source>
</evidence>
<name>A0A8A3PEY9_9HELO</name>
<reference evidence="1" key="1">
    <citation type="submission" date="2020-10" db="EMBL/GenBank/DDBJ databases">
        <title>Genome Sequence of Monilinia vaccinii-corymbosi Sheds Light on Mummy Berry Disease Infection of Blueberry and Mating Type.</title>
        <authorList>
            <person name="Yow A.G."/>
            <person name="Zhang Y."/>
            <person name="Bansal K."/>
            <person name="Eacker S.M."/>
            <person name="Sullivan S."/>
            <person name="Liachko I."/>
            <person name="Cubeta M.A."/>
            <person name="Rollins J.A."/>
            <person name="Ashrafi H."/>
        </authorList>
    </citation>
    <scope>NUCLEOTIDE SEQUENCE</scope>
    <source>
        <strain evidence="1">RL-1</strain>
    </source>
</reference>
<dbReference type="Proteomes" id="UP000672032">
    <property type="component" value="Chromosome 4"/>
</dbReference>
<evidence type="ECO:0008006" key="3">
    <source>
        <dbReference type="Google" id="ProtNLM"/>
    </source>
</evidence>
<proteinExistence type="predicted"/>
<organism evidence="1 2">
    <name type="scientific">Monilinia vaccinii-corymbosi</name>
    <dbReference type="NCBI Taxonomy" id="61207"/>
    <lineage>
        <taxon>Eukaryota</taxon>
        <taxon>Fungi</taxon>
        <taxon>Dikarya</taxon>
        <taxon>Ascomycota</taxon>
        <taxon>Pezizomycotina</taxon>
        <taxon>Leotiomycetes</taxon>
        <taxon>Helotiales</taxon>
        <taxon>Sclerotiniaceae</taxon>
        <taxon>Monilinia</taxon>
    </lineage>
</organism>
<protein>
    <recommendedName>
        <fullName evidence="3">BTB domain-containing protein</fullName>
    </recommendedName>
</protein>
<accession>A0A8A3PEY9</accession>
<keyword evidence="2" id="KW-1185">Reference proteome</keyword>
<gene>
    <name evidence="1" type="ORF">DSL72_005179</name>
</gene>